<feature type="compositionally biased region" description="Basic and acidic residues" evidence="1">
    <location>
        <begin position="276"/>
        <end position="286"/>
    </location>
</feature>
<feature type="region of interest" description="Disordered" evidence="1">
    <location>
        <begin position="169"/>
        <end position="324"/>
    </location>
</feature>
<evidence type="ECO:0000256" key="1">
    <source>
        <dbReference type="SAM" id="MobiDB-lite"/>
    </source>
</evidence>
<dbReference type="Proteomes" id="UP000275078">
    <property type="component" value="Unassembled WGS sequence"/>
</dbReference>
<accession>A0A3N4IPM5</accession>
<dbReference type="AlphaFoldDB" id="A0A3N4IPM5"/>
<reference evidence="2 3" key="1">
    <citation type="journal article" date="2018" name="Nat. Ecol. Evol.">
        <title>Pezizomycetes genomes reveal the molecular basis of ectomycorrhizal truffle lifestyle.</title>
        <authorList>
            <person name="Murat C."/>
            <person name="Payen T."/>
            <person name="Noel B."/>
            <person name="Kuo A."/>
            <person name="Morin E."/>
            <person name="Chen J."/>
            <person name="Kohler A."/>
            <person name="Krizsan K."/>
            <person name="Balestrini R."/>
            <person name="Da Silva C."/>
            <person name="Montanini B."/>
            <person name="Hainaut M."/>
            <person name="Levati E."/>
            <person name="Barry K.W."/>
            <person name="Belfiori B."/>
            <person name="Cichocki N."/>
            <person name="Clum A."/>
            <person name="Dockter R.B."/>
            <person name="Fauchery L."/>
            <person name="Guy J."/>
            <person name="Iotti M."/>
            <person name="Le Tacon F."/>
            <person name="Lindquist E.A."/>
            <person name="Lipzen A."/>
            <person name="Malagnac F."/>
            <person name="Mello A."/>
            <person name="Molinier V."/>
            <person name="Miyauchi S."/>
            <person name="Poulain J."/>
            <person name="Riccioni C."/>
            <person name="Rubini A."/>
            <person name="Sitrit Y."/>
            <person name="Splivallo R."/>
            <person name="Traeger S."/>
            <person name="Wang M."/>
            <person name="Zifcakova L."/>
            <person name="Wipf D."/>
            <person name="Zambonelli A."/>
            <person name="Paolocci F."/>
            <person name="Nowrousian M."/>
            <person name="Ottonello S."/>
            <person name="Baldrian P."/>
            <person name="Spatafora J.W."/>
            <person name="Henrissat B."/>
            <person name="Nagy L.G."/>
            <person name="Aury J.M."/>
            <person name="Wincker P."/>
            <person name="Grigoriev I.V."/>
            <person name="Bonfante P."/>
            <person name="Martin F.M."/>
        </authorList>
    </citation>
    <scope>NUCLEOTIDE SEQUENCE [LARGE SCALE GENOMIC DNA]</scope>
    <source>
        <strain evidence="2 3">RN42</strain>
    </source>
</reference>
<proteinExistence type="predicted"/>
<evidence type="ECO:0000313" key="2">
    <source>
        <dbReference type="EMBL" id="RPA86150.1"/>
    </source>
</evidence>
<sequence length="595" mass="65547">MDGTGRPPAIPKKPTVQPVPQHIPVYDRDSVMNLVRANVDVVSSANTKKITSSVSSDAVIPQQGGKSELLITNVLQAVLVKCLQSYKYAPNPEEPDVCRLNLCRRTILVDLGKPLQTVSALRQVVEALSDLEELEKREAQDVEEMEARVEIVSDGGIPYLHQYKPSIEEKASENGSVKPDETEPPEDDKQGPQGPEDTGQFEDYVRPLSPPLPQPLQPELRPIPIPQLPIQLPPRPTPVPPRPDQVILIEDTSDEYNSEEYDSEELRRWGKRRKTEKSSESTPSERPKRRTTVRPVQNDSRDTRTPPNFEADPEELERWGMKPIKLPVKRTAPVRSTDENRRLQDTIDSTLTSQLVGLQPVLPAPRIEHTAQSVARSTEVNRPSFSPTFITDGQASKAQVRTPAVGDVQLLPTARIEKAVLIPSPSMGRVPEVEVARTVPHQRTPVEQCKSDNQALSSSIAMMSPVVNNAQGIEQKKDTGDTLSESGTFSTAHKKDAGTPKPTHETFEDPKAKDAAAMNDHDHNDEINESRADKSETASADASDAIKAESSVDPPEAVKSPSPVRPTLRRSRRGTRSSGATTPIAKLPVKTRKKV</sequence>
<keyword evidence="3" id="KW-1185">Reference proteome</keyword>
<name>A0A3N4IPM5_ASCIM</name>
<gene>
    <name evidence="2" type="ORF">BJ508DRAFT_372925</name>
</gene>
<dbReference type="EMBL" id="ML119650">
    <property type="protein sequence ID" value="RPA86150.1"/>
    <property type="molecule type" value="Genomic_DNA"/>
</dbReference>
<feature type="region of interest" description="Disordered" evidence="1">
    <location>
        <begin position="1"/>
        <end position="20"/>
    </location>
</feature>
<feature type="compositionally biased region" description="Basic and acidic residues" evidence="1">
    <location>
        <begin position="493"/>
        <end position="536"/>
    </location>
</feature>
<feature type="region of interest" description="Disordered" evidence="1">
    <location>
        <begin position="477"/>
        <end position="595"/>
    </location>
</feature>
<feature type="compositionally biased region" description="Polar residues" evidence="1">
    <location>
        <begin position="481"/>
        <end position="491"/>
    </location>
</feature>
<evidence type="ECO:0000313" key="3">
    <source>
        <dbReference type="Proteomes" id="UP000275078"/>
    </source>
</evidence>
<protein>
    <submittedName>
        <fullName evidence="2">Uncharacterized protein</fullName>
    </submittedName>
</protein>
<organism evidence="2 3">
    <name type="scientific">Ascobolus immersus RN42</name>
    <dbReference type="NCBI Taxonomy" id="1160509"/>
    <lineage>
        <taxon>Eukaryota</taxon>
        <taxon>Fungi</taxon>
        <taxon>Dikarya</taxon>
        <taxon>Ascomycota</taxon>
        <taxon>Pezizomycotina</taxon>
        <taxon>Pezizomycetes</taxon>
        <taxon>Pezizales</taxon>
        <taxon>Ascobolaceae</taxon>
        <taxon>Ascobolus</taxon>
    </lineage>
</organism>
<feature type="compositionally biased region" description="Acidic residues" evidence="1">
    <location>
        <begin position="251"/>
        <end position="263"/>
    </location>
</feature>
<feature type="compositionally biased region" description="Pro residues" evidence="1">
    <location>
        <begin position="208"/>
        <end position="243"/>
    </location>
</feature>